<keyword evidence="5" id="KW-0121">Carboxypeptidase</keyword>
<dbReference type="SUPFAM" id="SSF53955">
    <property type="entry name" value="Lysozyme-like"/>
    <property type="match status" value="1"/>
</dbReference>
<dbReference type="Pfam" id="PF00912">
    <property type="entry name" value="Transgly"/>
    <property type="match status" value="1"/>
</dbReference>
<evidence type="ECO:0000313" key="21">
    <source>
        <dbReference type="Proteomes" id="UP001314796"/>
    </source>
</evidence>
<accession>A0ABS2NLS8</accession>
<dbReference type="GO" id="GO:0016787">
    <property type="term" value="F:hydrolase activity"/>
    <property type="evidence" value="ECO:0007669"/>
    <property type="project" value="UniProtKB-KW"/>
</dbReference>
<evidence type="ECO:0000256" key="16">
    <source>
        <dbReference type="SAM" id="MobiDB-lite"/>
    </source>
</evidence>
<evidence type="ECO:0000256" key="17">
    <source>
        <dbReference type="SAM" id="Phobius"/>
    </source>
</evidence>
<dbReference type="PANTHER" id="PTHR32282">
    <property type="entry name" value="BINDING PROTEIN TRANSPEPTIDASE, PUTATIVE-RELATED"/>
    <property type="match status" value="1"/>
</dbReference>
<dbReference type="InterPro" id="IPR050396">
    <property type="entry name" value="Glycosyltr_51/Transpeptidase"/>
</dbReference>
<organism evidence="20 21">
    <name type="scientific">Alkaliphilus hydrothermalis</name>
    <dbReference type="NCBI Taxonomy" id="1482730"/>
    <lineage>
        <taxon>Bacteria</taxon>
        <taxon>Bacillati</taxon>
        <taxon>Bacillota</taxon>
        <taxon>Clostridia</taxon>
        <taxon>Peptostreptococcales</taxon>
        <taxon>Natronincolaceae</taxon>
        <taxon>Alkaliphilus</taxon>
    </lineage>
</organism>
<dbReference type="Pfam" id="PF00905">
    <property type="entry name" value="Transpeptidase"/>
    <property type="match status" value="1"/>
</dbReference>
<comment type="catalytic activity">
    <reaction evidence="13">
        <text>Preferential cleavage: (Ac)2-L-Lys-D-Ala-|-D-Ala. Also transpeptidation of peptidyl-alanyl moieties that are N-acyl substituents of D-alanine.</text>
        <dbReference type="EC" id="3.4.16.4"/>
    </reaction>
</comment>
<evidence type="ECO:0000259" key="18">
    <source>
        <dbReference type="Pfam" id="PF00905"/>
    </source>
</evidence>
<evidence type="ECO:0000256" key="15">
    <source>
        <dbReference type="ARBA" id="ARBA00049902"/>
    </source>
</evidence>
<dbReference type="InterPro" id="IPR036950">
    <property type="entry name" value="PBP_transglycosylase"/>
</dbReference>
<evidence type="ECO:0000256" key="11">
    <source>
        <dbReference type="ARBA" id="ARBA00023251"/>
    </source>
</evidence>
<keyword evidence="17" id="KW-0472">Membrane</keyword>
<keyword evidence="17" id="KW-1133">Transmembrane helix</keyword>
<evidence type="ECO:0000259" key="19">
    <source>
        <dbReference type="Pfam" id="PF00912"/>
    </source>
</evidence>
<dbReference type="GO" id="GO:0016757">
    <property type="term" value="F:glycosyltransferase activity"/>
    <property type="evidence" value="ECO:0007669"/>
    <property type="project" value="UniProtKB-KW"/>
</dbReference>
<dbReference type="Gene3D" id="3.40.710.10">
    <property type="entry name" value="DD-peptidase/beta-lactamase superfamily"/>
    <property type="match status" value="1"/>
</dbReference>
<keyword evidence="8 20" id="KW-0808">Transferase</keyword>
<protein>
    <recommendedName>
        <fullName evidence="4">Penicillin-binding protein 1A</fullName>
        <ecNumber evidence="14">2.4.99.28</ecNumber>
        <ecNumber evidence="3">3.4.16.4</ecNumber>
    </recommendedName>
</protein>
<evidence type="ECO:0000256" key="5">
    <source>
        <dbReference type="ARBA" id="ARBA00022645"/>
    </source>
</evidence>
<feature type="region of interest" description="Disordered" evidence="16">
    <location>
        <begin position="809"/>
        <end position="882"/>
    </location>
</feature>
<comment type="subcellular location">
    <subcellularLocation>
        <location evidence="2">Cell membrane</location>
        <topology evidence="2">Single-pass type II membrane protein</topology>
    </subcellularLocation>
</comment>
<proteinExistence type="predicted"/>
<keyword evidence="11" id="KW-0046">Antibiotic resistance</keyword>
<evidence type="ECO:0000256" key="14">
    <source>
        <dbReference type="ARBA" id="ARBA00044770"/>
    </source>
</evidence>
<feature type="domain" description="Glycosyl transferase family 51" evidence="19">
    <location>
        <begin position="79"/>
        <end position="252"/>
    </location>
</feature>
<dbReference type="InterPro" id="IPR001264">
    <property type="entry name" value="Glyco_trans_51"/>
</dbReference>
<keyword evidence="10" id="KW-0735">Signal-anchor</keyword>
<evidence type="ECO:0000256" key="8">
    <source>
        <dbReference type="ARBA" id="ARBA00022679"/>
    </source>
</evidence>
<dbReference type="RefSeq" id="WP_204399832.1">
    <property type="nucleotide sequence ID" value="NZ_JAFBEE010000001.1"/>
</dbReference>
<name>A0ABS2NLS8_9FIRM</name>
<dbReference type="InterPro" id="IPR001460">
    <property type="entry name" value="PCN-bd_Tpept"/>
</dbReference>
<keyword evidence="17" id="KW-0812">Transmembrane</keyword>
<dbReference type="InterPro" id="IPR023346">
    <property type="entry name" value="Lysozyme-like_dom_sf"/>
</dbReference>
<keyword evidence="6" id="KW-0645">Protease</keyword>
<keyword evidence="7 20" id="KW-0328">Glycosyltransferase</keyword>
<dbReference type="SUPFAM" id="SSF56601">
    <property type="entry name" value="beta-lactamase/transpeptidase-like"/>
    <property type="match status" value="1"/>
</dbReference>
<dbReference type="EMBL" id="JAFBEE010000001">
    <property type="protein sequence ID" value="MBM7613539.1"/>
    <property type="molecule type" value="Genomic_DNA"/>
</dbReference>
<keyword evidence="21" id="KW-1185">Reference proteome</keyword>
<evidence type="ECO:0000313" key="20">
    <source>
        <dbReference type="EMBL" id="MBM7613539.1"/>
    </source>
</evidence>
<evidence type="ECO:0000256" key="10">
    <source>
        <dbReference type="ARBA" id="ARBA00022968"/>
    </source>
</evidence>
<feature type="domain" description="Penicillin-binding protein transpeptidase" evidence="18">
    <location>
        <begin position="387"/>
        <end position="680"/>
    </location>
</feature>
<feature type="transmembrane region" description="Helical" evidence="17">
    <location>
        <begin position="27"/>
        <end position="54"/>
    </location>
</feature>
<gene>
    <name evidence="20" type="ORF">JOC73_000047</name>
</gene>
<keyword evidence="12" id="KW-0511">Multifunctional enzyme</keyword>
<dbReference type="PANTHER" id="PTHR32282:SF33">
    <property type="entry name" value="PEPTIDOGLYCAN GLYCOSYLTRANSFERASE"/>
    <property type="match status" value="1"/>
</dbReference>
<dbReference type="EC" id="3.4.16.4" evidence="3"/>
<evidence type="ECO:0000256" key="9">
    <source>
        <dbReference type="ARBA" id="ARBA00022801"/>
    </source>
</evidence>
<evidence type="ECO:0000256" key="2">
    <source>
        <dbReference type="ARBA" id="ARBA00004401"/>
    </source>
</evidence>
<reference evidence="20 21" key="1">
    <citation type="submission" date="2021-01" db="EMBL/GenBank/DDBJ databases">
        <title>Genomic Encyclopedia of Type Strains, Phase IV (KMG-IV): sequencing the most valuable type-strain genomes for metagenomic binning, comparative biology and taxonomic classification.</title>
        <authorList>
            <person name="Goeker M."/>
        </authorList>
    </citation>
    <scope>NUCLEOTIDE SEQUENCE [LARGE SCALE GENOMIC DNA]</scope>
    <source>
        <strain evidence="20 21">DSM 25890</strain>
    </source>
</reference>
<evidence type="ECO:0000256" key="7">
    <source>
        <dbReference type="ARBA" id="ARBA00022676"/>
    </source>
</evidence>
<dbReference type="InterPro" id="IPR012338">
    <property type="entry name" value="Beta-lactam/transpept-like"/>
</dbReference>
<feature type="compositionally biased region" description="Acidic residues" evidence="16">
    <location>
        <begin position="834"/>
        <end position="844"/>
    </location>
</feature>
<evidence type="ECO:0000256" key="6">
    <source>
        <dbReference type="ARBA" id="ARBA00022670"/>
    </source>
</evidence>
<dbReference type="NCBIfam" id="TIGR02074">
    <property type="entry name" value="PBP_1a_fam"/>
    <property type="match status" value="1"/>
</dbReference>
<dbReference type="EC" id="2.4.99.28" evidence="14"/>
<evidence type="ECO:0000256" key="12">
    <source>
        <dbReference type="ARBA" id="ARBA00023268"/>
    </source>
</evidence>
<comment type="caution">
    <text evidence="20">The sequence shown here is derived from an EMBL/GenBank/DDBJ whole genome shotgun (WGS) entry which is preliminary data.</text>
</comment>
<evidence type="ECO:0000256" key="4">
    <source>
        <dbReference type="ARBA" id="ARBA00018638"/>
    </source>
</evidence>
<evidence type="ECO:0000256" key="13">
    <source>
        <dbReference type="ARBA" id="ARBA00034000"/>
    </source>
</evidence>
<keyword evidence="9 20" id="KW-0378">Hydrolase</keyword>
<comment type="function">
    <text evidence="1">Cell wall formation. Synthesis of cross-linked peptidoglycan from the lipid intermediates. The enzyme has a penicillin-insensitive transglycosylase N-terminal domain (formation of linear glycan strands) and a penicillin-sensitive transpeptidase C-terminal domain (cross-linking of the peptide subunits).</text>
</comment>
<comment type="catalytic activity">
    <reaction evidence="15">
        <text>[GlcNAc-(1-&gt;4)-Mur2Ac(oyl-L-Ala-gamma-D-Glu-L-Lys-D-Ala-D-Ala)](n)-di-trans,octa-cis-undecaprenyl diphosphate + beta-D-GlcNAc-(1-&gt;4)-Mur2Ac(oyl-L-Ala-gamma-D-Glu-L-Lys-D-Ala-D-Ala)-di-trans,octa-cis-undecaprenyl diphosphate = [GlcNAc-(1-&gt;4)-Mur2Ac(oyl-L-Ala-gamma-D-Glu-L-Lys-D-Ala-D-Ala)](n+1)-di-trans,octa-cis-undecaprenyl diphosphate + di-trans,octa-cis-undecaprenyl diphosphate + H(+)</text>
        <dbReference type="Rhea" id="RHEA:23708"/>
        <dbReference type="Rhea" id="RHEA-COMP:9602"/>
        <dbReference type="Rhea" id="RHEA-COMP:9603"/>
        <dbReference type="ChEBI" id="CHEBI:15378"/>
        <dbReference type="ChEBI" id="CHEBI:58405"/>
        <dbReference type="ChEBI" id="CHEBI:60033"/>
        <dbReference type="ChEBI" id="CHEBI:78435"/>
        <dbReference type="EC" id="2.4.99.28"/>
    </reaction>
</comment>
<dbReference type="Proteomes" id="UP001314796">
    <property type="component" value="Unassembled WGS sequence"/>
</dbReference>
<evidence type="ECO:0000256" key="1">
    <source>
        <dbReference type="ARBA" id="ARBA00002624"/>
    </source>
</evidence>
<feature type="compositionally biased region" description="Low complexity" evidence="16">
    <location>
        <begin position="853"/>
        <end position="882"/>
    </location>
</feature>
<dbReference type="Gene3D" id="1.10.3810.10">
    <property type="entry name" value="Biosynthetic peptidoglycan transglycosylase-like"/>
    <property type="match status" value="1"/>
</dbReference>
<sequence length="882" mass="98282">MADNNQNKKTDESKKRTKKSKNRAFKIFKIVLLSIIIIGLIGTAAVSAIVYGIIKDAEPIDPSNIYELLEESSFILDADGQVIEKIQSDNVRIIVDLKDIPKHVQDAFVSIEDERFYTHNGIDLRGIGRAIYTNLRTGARHGASTINQQLAVNLYLSRGDRSYSRKIKDMYYGIVLDRELSKDQILEAYMNTINLGGVAHGVQAAAQTYFSKDVGDLTIAEAALIAGITRYPFRYSPIKTLYKDQVEENHIILDDSDSTYTIVFNEVSLQRQRTVLGVMRRLNKITEEEYQAALEEDIASNLKPNRLANQEITSYFGDLVKRDVMAGLQNEGYTKEEAQAMLYSGGLRIYSTMDVRAQNILEEEFENPANFPGSKLDEDGNLQPQAAMVIVDHHTGEIKALVGGRAMKGEKIYNRALHPRQPGSAIKPIAVYTPAVDMGNTAATVFDEVPVYFNTNKPNEPWPNNYNKKFKGLITMREAIQWSSNVVAVEAASRLGTDDLSAFNTMFEYMKKMGISTVITREDPLVVNGKKYTDETYSTALGGMTRGVTPLELTSAYGVLANKGILMDSITYTKVYDRQGNLLLDNKPNANRVLTPDVAYIMTDMLKTVVNAGTGRNARIDSNNSRIPVSGKTGTTSDKKDAWFAGYSPYYTSALWIGNDIPQELSDGSGMSVRLWNKIMTKIHRDYSPKSFEVPDNIVRVSVCSESGKLPGPYCHLDPRGSTIISEIFIKGTEPTEECDVHVLADIHVPSGKLATELTPPWEIESRVFIQRPVPYNPEENNGIVPDDYIYQLPTEYYDPTIDWLDSLPFPGNNNGTAGEEDDSATDVINPENPDTEEESEESTTENARDILRNLLNRRNNQNQGNDGDNSGNDAENNSNND</sequence>
<evidence type="ECO:0000256" key="3">
    <source>
        <dbReference type="ARBA" id="ARBA00012448"/>
    </source>
</evidence>